<evidence type="ECO:0000256" key="2">
    <source>
        <dbReference type="ARBA" id="ARBA00022679"/>
    </source>
</evidence>
<dbReference type="AlphaFoldDB" id="A0A015W537"/>
<reference evidence="5 6" key="1">
    <citation type="submission" date="2014-02" db="EMBL/GenBank/DDBJ databases">
        <authorList>
            <person name="Sears C."/>
            <person name="Carroll K."/>
            <person name="Sack B.R."/>
            <person name="Qadri F."/>
            <person name="Myers L.L."/>
            <person name="Chung G.-T."/>
            <person name="Escheverria P."/>
            <person name="Fraser C.M."/>
            <person name="Sadzewicz L."/>
            <person name="Shefchek K.A."/>
            <person name="Tallon L."/>
            <person name="Das S.P."/>
            <person name="Daugherty S."/>
            <person name="Mongodin E.F."/>
        </authorList>
    </citation>
    <scope>NUCLEOTIDE SEQUENCE [LARGE SCALE GENOMIC DNA]</scope>
    <source>
        <strain evidence="6">3988T(B)14</strain>
    </source>
</reference>
<name>A0A015W537_BACFG</name>
<feature type="domain" description="HipA-like C-terminal" evidence="4">
    <location>
        <begin position="58"/>
        <end position="300"/>
    </location>
</feature>
<comment type="caution">
    <text evidence="5">The sequence shown here is derived from an EMBL/GenBank/DDBJ whole genome shotgun (WGS) entry which is preliminary data.</text>
</comment>
<protein>
    <submittedName>
        <fullName evidence="5">HipA-like N-terminal domain protein</fullName>
    </submittedName>
</protein>
<dbReference type="InterPro" id="IPR012893">
    <property type="entry name" value="HipA-like_C"/>
</dbReference>
<dbReference type="PANTHER" id="PTHR37419:SF1">
    <property type="entry name" value="SERINE_THREONINE-PROTEIN KINASE TOXIN HIPA"/>
    <property type="match status" value="1"/>
</dbReference>
<sequence length="336" mass="38213">MIELTCCPSTLQKGFSTYSPVALKELFNSQKVNHILPYNGMDNNETEQKEFQDNNKHMSISGAQQKYSLVVDNGQMRLSLEQEQATLLLKTKLSEYANKEISPANEHLTMQIASQVYNIPTAANGLCFFQNDEPAYITRRFDIAPNGRKFRKEDFASLAGISKGNKGPNYKYDVLSYEEMADIIKQYVSASSVEVLKFFRLVIFNFLFSNGDAHAKNFSLLETPSGDFILAPAYDLLNTRLHIFDDHVFALQRGLFKENTLNGNDGAVTGKEFIEFGIRIGIPPKRVHKELISFCQKAEQVQDLVEKSFLPNQLKKQYLLHYQMRKDSYLSVGILT</sequence>
<keyword evidence="2" id="KW-0808">Transferase</keyword>
<evidence type="ECO:0000256" key="3">
    <source>
        <dbReference type="ARBA" id="ARBA00022777"/>
    </source>
</evidence>
<dbReference type="Gene3D" id="1.10.1070.20">
    <property type="match status" value="1"/>
</dbReference>
<organism evidence="5 6">
    <name type="scientific">Bacteroides fragilis str. 3988T(B)14</name>
    <dbReference type="NCBI Taxonomy" id="1339315"/>
    <lineage>
        <taxon>Bacteria</taxon>
        <taxon>Pseudomonadati</taxon>
        <taxon>Bacteroidota</taxon>
        <taxon>Bacteroidia</taxon>
        <taxon>Bacteroidales</taxon>
        <taxon>Bacteroidaceae</taxon>
        <taxon>Bacteroides</taxon>
    </lineage>
</organism>
<keyword evidence="3" id="KW-0418">Kinase</keyword>
<proteinExistence type="inferred from homology"/>
<dbReference type="EMBL" id="JGCY01000235">
    <property type="protein sequence ID" value="EXY75565.1"/>
    <property type="molecule type" value="Genomic_DNA"/>
</dbReference>
<dbReference type="PANTHER" id="PTHR37419">
    <property type="entry name" value="SERINE/THREONINE-PROTEIN KINASE TOXIN HIPA"/>
    <property type="match status" value="1"/>
</dbReference>
<dbReference type="RefSeq" id="WP_022347959.1">
    <property type="nucleotide sequence ID" value="NZ_JGCY01000235.1"/>
</dbReference>
<dbReference type="Pfam" id="PF07804">
    <property type="entry name" value="HipA_C"/>
    <property type="match status" value="1"/>
</dbReference>
<evidence type="ECO:0000259" key="4">
    <source>
        <dbReference type="Pfam" id="PF07804"/>
    </source>
</evidence>
<evidence type="ECO:0000313" key="6">
    <source>
        <dbReference type="Proteomes" id="UP000020529"/>
    </source>
</evidence>
<dbReference type="GO" id="GO:0004674">
    <property type="term" value="F:protein serine/threonine kinase activity"/>
    <property type="evidence" value="ECO:0007669"/>
    <property type="project" value="TreeGrafter"/>
</dbReference>
<gene>
    <name evidence="5" type="ORF">M124_0645</name>
</gene>
<dbReference type="Proteomes" id="UP000020529">
    <property type="component" value="Unassembled WGS sequence"/>
</dbReference>
<dbReference type="GO" id="GO:0005829">
    <property type="term" value="C:cytosol"/>
    <property type="evidence" value="ECO:0007669"/>
    <property type="project" value="TreeGrafter"/>
</dbReference>
<evidence type="ECO:0000313" key="5">
    <source>
        <dbReference type="EMBL" id="EXY75565.1"/>
    </source>
</evidence>
<evidence type="ECO:0000256" key="1">
    <source>
        <dbReference type="ARBA" id="ARBA00010164"/>
    </source>
</evidence>
<comment type="similarity">
    <text evidence="1">Belongs to the HipA Ser/Thr kinase family.</text>
</comment>
<dbReference type="PATRIC" id="fig|1339315.3.peg.1448"/>
<dbReference type="InterPro" id="IPR052028">
    <property type="entry name" value="HipA_Ser/Thr_kinase"/>
</dbReference>
<accession>A0A015W537</accession>